<proteinExistence type="predicted"/>
<dbReference type="AlphaFoldDB" id="A0A9K3LDM7"/>
<dbReference type="PROSITE" id="PS50056">
    <property type="entry name" value="TYR_PHOSPHATASE_2"/>
    <property type="match status" value="1"/>
</dbReference>
<sequence>MSAIDVEEKNRIQRPNDCTYWVSPLLLAGEYPGAGTSTATQQKLGRYLDKCGIRTFVDLTQNGEKPSYIELLQEEATKRNCSIHYHRLAIPDFGVPSSHYTMKKILDTIDASIANGDGVYVHCRGGIGRTGMTVGCWLVRNTHRTGEEALIETNRLFRSYSARSRESACSPETQEQMDFVRTWKEDSQILQ</sequence>
<dbReference type="InterPro" id="IPR000387">
    <property type="entry name" value="Tyr_Pase_dom"/>
</dbReference>
<dbReference type="PROSITE" id="PS00383">
    <property type="entry name" value="TYR_PHOSPHATASE_1"/>
    <property type="match status" value="1"/>
</dbReference>
<accession>A0A9K3LDM7</accession>
<dbReference type="PANTHER" id="PTHR23339">
    <property type="entry name" value="TYROSINE SPECIFIC PROTEIN PHOSPHATASE AND DUAL SPECIFICITY PROTEIN PHOSPHATASE"/>
    <property type="match status" value="1"/>
</dbReference>
<evidence type="ECO:0000259" key="1">
    <source>
        <dbReference type="PROSITE" id="PS50056"/>
    </source>
</evidence>
<comment type="caution">
    <text evidence="2">The sequence shown here is derived from an EMBL/GenBank/DDBJ whole genome shotgun (WGS) entry which is preliminary data.</text>
</comment>
<dbReference type="OrthoDB" id="2017893at2759"/>
<evidence type="ECO:0000313" key="2">
    <source>
        <dbReference type="EMBL" id="KAG7360454.1"/>
    </source>
</evidence>
<evidence type="ECO:0000313" key="3">
    <source>
        <dbReference type="Proteomes" id="UP000693970"/>
    </source>
</evidence>
<keyword evidence="3" id="KW-1185">Reference proteome</keyword>
<feature type="domain" description="Tyrosine specific protein phosphatases" evidence="1">
    <location>
        <begin position="103"/>
        <end position="169"/>
    </location>
</feature>
<dbReference type="Proteomes" id="UP000693970">
    <property type="component" value="Unassembled WGS sequence"/>
</dbReference>
<reference evidence="2" key="2">
    <citation type="submission" date="2021-04" db="EMBL/GenBank/DDBJ databases">
        <authorList>
            <person name="Podell S."/>
        </authorList>
    </citation>
    <scope>NUCLEOTIDE SEQUENCE</scope>
    <source>
        <strain evidence="2">Hildebrandi</strain>
    </source>
</reference>
<dbReference type="InterPro" id="IPR050561">
    <property type="entry name" value="PTP"/>
</dbReference>
<dbReference type="EMBL" id="JAGRRH010000013">
    <property type="protein sequence ID" value="KAG7360454.1"/>
    <property type="molecule type" value="Genomic_DNA"/>
</dbReference>
<protein>
    <submittedName>
        <fullName evidence="2">Dual specificity phosphatase</fullName>
    </submittedName>
</protein>
<dbReference type="InterPro" id="IPR016130">
    <property type="entry name" value="Tyr_Pase_AS"/>
</dbReference>
<organism evidence="2 3">
    <name type="scientific">Nitzschia inconspicua</name>
    <dbReference type="NCBI Taxonomy" id="303405"/>
    <lineage>
        <taxon>Eukaryota</taxon>
        <taxon>Sar</taxon>
        <taxon>Stramenopiles</taxon>
        <taxon>Ochrophyta</taxon>
        <taxon>Bacillariophyta</taxon>
        <taxon>Bacillariophyceae</taxon>
        <taxon>Bacillariophycidae</taxon>
        <taxon>Bacillariales</taxon>
        <taxon>Bacillariaceae</taxon>
        <taxon>Nitzschia</taxon>
    </lineage>
</organism>
<gene>
    <name evidence="2" type="ORF">IV203_035553</name>
</gene>
<dbReference type="Pfam" id="PF22785">
    <property type="entry name" value="Tc-R-P"/>
    <property type="match status" value="1"/>
</dbReference>
<reference evidence="2" key="1">
    <citation type="journal article" date="2021" name="Sci. Rep.">
        <title>Diploid genomic architecture of Nitzschia inconspicua, an elite biomass production diatom.</title>
        <authorList>
            <person name="Oliver A."/>
            <person name="Podell S."/>
            <person name="Pinowska A."/>
            <person name="Traller J.C."/>
            <person name="Smith S.R."/>
            <person name="McClure R."/>
            <person name="Beliaev A."/>
            <person name="Bohutskyi P."/>
            <person name="Hill E.A."/>
            <person name="Rabines A."/>
            <person name="Zheng H."/>
            <person name="Allen L.Z."/>
            <person name="Kuo A."/>
            <person name="Grigoriev I.V."/>
            <person name="Allen A.E."/>
            <person name="Hazlebeck D."/>
            <person name="Allen E.E."/>
        </authorList>
    </citation>
    <scope>NUCLEOTIDE SEQUENCE</scope>
    <source>
        <strain evidence="2">Hildebrandi</strain>
    </source>
</reference>
<name>A0A9K3LDM7_9STRA</name>